<sequence>MGYEVKTKQTDDDVIEFIERVENPKKRADAYRLLELFTAAAGYEAKMWGASIIGFGSYNYKYPSGHEGTAPLVGFSPRKANFSLYMATGDPRREAYLEKLGKHKAGKACVYINKVDDVDEEVLRTMIERSVTWLKEEYPE</sequence>
<dbReference type="RefSeq" id="WP_110521629.1">
    <property type="nucleotide sequence ID" value="NZ_PDOF01000004.1"/>
</dbReference>
<proteinExistence type="predicted"/>
<dbReference type="Pfam" id="PF08818">
    <property type="entry name" value="DUF1801"/>
    <property type="match status" value="1"/>
</dbReference>
<dbReference type="AlphaFoldDB" id="A0A2W0H141"/>
<feature type="domain" description="YdhG-like" evidence="1">
    <location>
        <begin position="26"/>
        <end position="130"/>
    </location>
</feature>
<dbReference type="Gene3D" id="3.90.1150.200">
    <property type="match status" value="1"/>
</dbReference>
<name>A0A2W0H141_9BACI</name>
<dbReference type="SUPFAM" id="SSF159888">
    <property type="entry name" value="YdhG-like"/>
    <property type="match status" value="1"/>
</dbReference>
<evidence type="ECO:0000313" key="3">
    <source>
        <dbReference type="Proteomes" id="UP000248066"/>
    </source>
</evidence>
<dbReference type="EMBL" id="PDOF01000004">
    <property type="protein sequence ID" value="PYZ95503.1"/>
    <property type="molecule type" value="Genomic_DNA"/>
</dbReference>
<evidence type="ECO:0000313" key="2">
    <source>
        <dbReference type="EMBL" id="PYZ95503.1"/>
    </source>
</evidence>
<gene>
    <name evidence="2" type="ORF">CR205_18390</name>
</gene>
<dbReference type="Proteomes" id="UP000248066">
    <property type="component" value="Unassembled WGS sequence"/>
</dbReference>
<protein>
    <recommendedName>
        <fullName evidence="1">YdhG-like domain-containing protein</fullName>
    </recommendedName>
</protein>
<dbReference type="OrthoDB" id="5951444at2"/>
<evidence type="ECO:0000259" key="1">
    <source>
        <dbReference type="Pfam" id="PF08818"/>
    </source>
</evidence>
<keyword evidence="3" id="KW-1185">Reference proteome</keyword>
<dbReference type="InterPro" id="IPR014922">
    <property type="entry name" value="YdhG-like"/>
</dbReference>
<comment type="caution">
    <text evidence="2">The sequence shown here is derived from an EMBL/GenBank/DDBJ whole genome shotgun (WGS) entry which is preliminary data.</text>
</comment>
<organism evidence="2 3">
    <name type="scientific">Alteribacter lacisalsi</name>
    <dbReference type="NCBI Taxonomy" id="2045244"/>
    <lineage>
        <taxon>Bacteria</taxon>
        <taxon>Bacillati</taxon>
        <taxon>Bacillota</taxon>
        <taxon>Bacilli</taxon>
        <taxon>Bacillales</taxon>
        <taxon>Bacillaceae</taxon>
        <taxon>Alteribacter</taxon>
    </lineage>
</organism>
<reference evidence="2 3" key="1">
    <citation type="submission" date="2017-10" db="EMBL/GenBank/DDBJ databases">
        <title>Bacillus sp. nov., a halophilic bacterium isolated from a Yangshapao Lake.</title>
        <authorList>
            <person name="Wang H."/>
        </authorList>
    </citation>
    <scope>NUCLEOTIDE SEQUENCE [LARGE SCALE GENOMIC DNA]</scope>
    <source>
        <strain evidence="2 3">YSP-3</strain>
    </source>
</reference>
<accession>A0A2W0H141</accession>